<keyword evidence="9" id="KW-1133">Transmembrane helix</keyword>
<keyword evidence="9" id="KW-0472">Membrane</keyword>
<dbReference type="EMBL" id="CP003108">
    <property type="protein sequence ID" value="AET68955.1"/>
    <property type="molecule type" value="Genomic_DNA"/>
</dbReference>
<keyword evidence="6 11" id="KW-0418">Kinase</keyword>
<protein>
    <recommendedName>
        <fullName evidence="2">histidine kinase</fullName>
        <ecNumber evidence="2">2.7.13.3</ecNumber>
    </recommendedName>
</protein>
<evidence type="ECO:0000256" key="6">
    <source>
        <dbReference type="ARBA" id="ARBA00022777"/>
    </source>
</evidence>
<keyword evidence="4" id="KW-0808">Transferase</keyword>
<dbReference type="RefSeq" id="WP_014185763.1">
    <property type="nucleotide sequence ID" value="NC_016584.1"/>
</dbReference>
<evidence type="ECO:0000256" key="2">
    <source>
        <dbReference type="ARBA" id="ARBA00012438"/>
    </source>
</evidence>
<dbReference type="PANTHER" id="PTHR43065:SF10">
    <property type="entry name" value="PEROXIDE STRESS-ACTIVATED HISTIDINE KINASE MAK3"/>
    <property type="match status" value="1"/>
</dbReference>
<dbReference type="CDD" id="cd00082">
    <property type="entry name" value="HisKA"/>
    <property type="match status" value="1"/>
</dbReference>
<dbReference type="PRINTS" id="PR00344">
    <property type="entry name" value="BCTRLSENSOR"/>
</dbReference>
<dbReference type="InterPro" id="IPR003661">
    <property type="entry name" value="HisK_dim/P_dom"/>
</dbReference>
<feature type="transmembrane region" description="Helical" evidence="9">
    <location>
        <begin position="76"/>
        <end position="96"/>
    </location>
</feature>
<dbReference type="SUPFAM" id="SSF47384">
    <property type="entry name" value="Homodimeric domain of signal transducing histidine kinase"/>
    <property type="match status" value="1"/>
</dbReference>
<sequence length="463" mass="52787">MIPQKLWISFLTFMIMIIIIALCDIIPIPDYLSILLKSIPLIILILWFELWYYTWGKIWILFTSLYIIYTHVSPNLMSPTLIVVHIAFLIGTMIVIEQREKKERAFHHRQLKTMRALLKQNPPLVQTVDYSHEAVILLNNMGVIIDSSPQTSILLSLSASYLIGKPIFDVLGILPNFQLNNFPENGDFTWKSHAGTTKHLKFRTRLLLDHNTPSGILVTIFDISDAKKRMELSLQIEKLSIISQVSAGLAHEIRNPLTTIKGFMQLITPERWPETYRPYQQLILQEIQTIEQLLNSFILLTSPSAPQMERLNLVEAIPSITKCAQEIAQKKNVQVIFEFPAHPVYIIADREQLLQALLSILNNAIEVSPKGENVRIRLTEQDNYVSINIIDKGPGIPENLRHRVFDPFFTTQKESIGLGLTIAQQIILTHQGKLTFSEYPLSSGTKVTIDIPSLVNLRDNLSA</sequence>
<dbReference type="PROSITE" id="PS50109">
    <property type="entry name" value="HIS_KIN"/>
    <property type="match status" value="1"/>
</dbReference>
<dbReference type="GO" id="GO:0005524">
    <property type="term" value="F:ATP binding"/>
    <property type="evidence" value="ECO:0007669"/>
    <property type="project" value="UniProtKB-KW"/>
</dbReference>
<dbReference type="InterPro" id="IPR005467">
    <property type="entry name" value="His_kinase_dom"/>
</dbReference>
<proteinExistence type="predicted"/>
<dbReference type="InterPro" id="IPR004358">
    <property type="entry name" value="Sig_transdc_His_kin-like_C"/>
</dbReference>
<keyword evidence="3" id="KW-0597">Phosphoprotein</keyword>
<evidence type="ECO:0000256" key="7">
    <source>
        <dbReference type="ARBA" id="ARBA00022840"/>
    </source>
</evidence>
<evidence type="ECO:0000256" key="8">
    <source>
        <dbReference type="ARBA" id="ARBA00023012"/>
    </source>
</evidence>
<dbReference type="PATRIC" id="fig|768706.3.peg.3493"/>
<dbReference type="SMART" id="SM00388">
    <property type="entry name" value="HisKA"/>
    <property type="match status" value="1"/>
</dbReference>
<dbReference type="Gene3D" id="1.10.287.130">
    <property type="match status" value="1"/>
</dbReference>
<evidence type="ECO:0000313" key="11">
    <source>
        <dbReference type="EMBL" id="AET68955.1"/>
    </source>
</evidence>
<feature type="transmembrane region" description="Helical" evidence="9">
    <location>
        <begin position="6"/>
        <end position="26"/>
    </location>
</feature>
<feature type="transmembrane region" description="Helical" evidence="9">
    <location>
        <begin position="38"/>
        <end position="56"/>
    </location>
</feature>
<dbReference type="InterPro" id="IPR036097">
    <property type="entry name" value="HisK_dim/P_sf"/>
</dbReference>
<dbReference type="GO" id="GO:0000155">
    <property type="term" value="F:phosphorelay sensor kinase activity"/>
    <property type="evidence" value="ECO:0007669"/>
    <property type="project" value="InterPro"/>
</dbReference>
<dbReference type="Proteomes" id="UP000006346">
    <property type="component" value="Chromosome"/>
</dbReference>
<dbReference type="HOGENOM" id="CLU_000445_114_39_9"/>
<dbReference type="Gene3D" id="3.30.565.10">
    <property type="entry name" value="Histidine kinase-like ATPase, C-terminal domain"/>
    <property type="match status" value="1"/>
</dbReference>
<dbReference type="KEGG" id="dor:Desor_3466"/>
<evidence type="ECO:0000256" key="1">
    <source>
        <dbReference type="ARBA" id="ARBA00000085"/>
    </source>
</evidence>
<dbReference type="SMART" id="SM00387">
    <property type="entry name" value="HATPase_c"/>
    <property type="match status" value="1"/>
</dbReference>
<reference evidence="11 12" key="2">
    <citation type="journal article" date="2012" name="J. Bacteriol.">
        <title>Complete genome sequences of Desulfosporosinus orientis DSM765T, Desulfosporosinus youngiae DSM17734T, Desulfosporosinus meridiei DSM13257T, and Desulfosporosinus acidiphilus DSM22704T.</title>
        <authorList>
            <person name="Pester M."/>
            <person name="Brambilla E."/>
            <person name="Alazard D."/>
            <person name="Rattei T."/>
            <person name="Weinmaier T."/>
            <person name="Han J."/>
            <person name="Lucas S."/>
            <person name="Lapidus A."/>
            <person name="Cheng J.F."/>
            <person name="Goodwin L."/>
            <person name="Pitluck S."/>
            <person name="Peters L."/>
            <person name="Ovchinnikova G."/>
            <person name="Teshima H."/>
            <person name="Detter J.C."/>
            <person name="Han C.S."/>
            <person name="Tapia R."/>
            <person name="Land M.L."/>
            <person name="Hauser L."/>
            <person name="Kyrpides N.C."/>
            <person name="Ivanova N.N."/>
            <person name="Pagani I."/>
            <person name="Huntmann M."/>
            <person name="Wei C.L."/>
            <person name="Davenport K.W."/>
            <person name="Daligault H."/>
            <person name="Chain P.S."/>
            <person name="Chen A."/>
            <person name="Mavromatis K."/>
            <person name="Markowitz V."/>
            <person name="Szeto E."/>
            <person name="Mikhailova N."/>
            <person name="Pati A."/>
            <person name="Wagner M."/>
            <person name="Woyke T."/>
            <person name="Ollivier B."/>
            <person name="Klenk H.P."/>
            <person name="Spring S."/>
            <person name="Loy A."/>
        </authorList>
    </citation>
    <scope>NUCLEOTIDE SEQUENCE [LARGE SCALE GENOMIC DNA]</scope>
    <source>
        <strain evidence="12">ATCC 19365 / DSM 765 / NCIMB 8382 / VKM B-1628</strain>
    </source>
</reference>
<dbReference type="EC" id="2.7.13.3" evidence="2"/>
<keyword evidence="5" id="KW-0547">Nucleotide-binding</keyword>
<dbReference type="Gene3D" id="3.30.450.20">
    <property type="entry name" value="PAS domain"/>
    <property type="match status" value="1"/>
</dbReference>
<evidence type="ECO:0000256" key="5">
    <source>
        <dbReference type="ARBA" id="ARBA00022741"/>
    </source>
</evidence>
<reference evidence="12" key="1">
    <citation type="submission" date="2011-11" db="EMBL/GenBank/DDBJ databases">
        <title>Complete sequence of Desulfosporosinus orientis DSM 765.</title>
        <authorList>
            <person name="Lucas S."/>
            <person name="Han J."/>
            <person name="Lapidus A."/>
            <person name="Cheng J.-F."/>
            <person name="Goodwin L."/>
            <person name="Pitluck S."/>
            <person name="Peters L."/>
            <person name="Ovchinnikova G."/>
            <person name="Teshima H."/>
            <person name="Detter J.C."/>
            <person name="Han C."/>
            <person name="Tapia R."/>
            <person name="Land M."/>
            <person name="Hauser L."/>
            <person name="Kyrpides N."/>
            <person name="Ivanova N."/>
            <person name="Pagani I."/>
            <person name="Pester M."/>
            <person name="Spring S."/>
            <person name="Ollivier B."/>
            <person name="Rattei T."/>
            <person name="Klenk H.-P."/>
            <person name="Wagner M."/>
            <person name="Loy A."/>
            <person name="Woyke T."/>
        </authorList>
    </citation>
    <scope>NUCLEOTIDE SEQUENCE [LARGE SCALE GENOMIC DNA]</scope>
    <source>
        <strain evidence="12">ATCC 19365 / DSM 765 / NCIMB 8382 / VKM B-1628</strain>
    </source>
</reference>
<dbReference type="InterPro" id="IPR036890">
    <property type="entry name" value="HATPase_C_sf"/>
</dbReference>
<keyword evidence="7" id="KW-0067">ATP-binding</keyword>
<dbReference type="InterPro" id="IPR003594">
    <property type="entry name" value="HATPase_dom"/>
</dbReference>
<gene>
    <name evidence="11" type="ordered locus">Desor_3466</name>
</gene>
<dbReference type="InterPro" id="IPR035965">
    <property type="entry name" value="PAS-like_dom_sf"/>
</dbReference>
<dbReference type="STRING" id="768706.Desor_3466"/>
<keyword evidence="9" id="KW-0812">Transmembrane</keyword>
<evidence type="ECO:0000313" key="12">
    <source>
        <dbReference type="Proteomes" id="UP000006346"/>
    </source>
</evidence>
<name>G7WFT2_DESOD</name>
<dbReference type="SUPFAM" id="SSF55874">
    <property type="entry name" value="ATPase domain of HSP90 chaperone/DNA topoisomerase II/histidine kinase"/>
    <property type="match status" value="1"/>
</dbReference>
<organism evidence="11 12">
    <name type="scientific">Desulfosporosinus orientis (strain ATCC 19365 / DSM 765 / NCIMB 8382 / VKM B-1628 / Singapore I)</name>
    <name type="common">Desulfotomaculum orientis</name>
    <dbReference type="NCBI Taxonomy" id="768706"/>
    <lineage>
        <taxon>Bacteria</taxon>
        <taxon>Bacillati</taxon>
        <taxon>Bacillota</taxon>
        <taxon>Clostridia</taxon>
        <taxon>Eubacteriales</taxon>
        <taxon>Desulfitobacteriaceae</taxon>
        <taxon>Desulfosporosinus</taxon>
    </lineage>
</organism>
<comment type="catalytic activity">
    <reaction evidence="1">
        <text>ATP + protein L-histidine = ADP + protein N-phospho-L-histidine.</text>
        <dbReference type="EC" id="2.7.13.3"/>
    </reaction>
</comment>
<dbReference type="CDD" id="cd00075">
    <property type="entry name" value="HATPase"/>
    <property type="match status" value="1"/>
</dbReference>
<dbReference type="eggNOG" id="COG3852">
    <property type="taxonomic scope" value="Bacteria"/>
</dbReference>
<dbReference type="PANTHER" id="PTHR43065">
    <property type="entry name" value="SENSOR HISTIDINE KINASE"/>
    <property type="match status" value="1"/>
</dbReference>
<dbReference type="Pfam" id="PF02518">
    <property type="entry name" value="HATPase_c"/>
    <property type="match status" value="1"/>
</dbReference>
<accession>G7WFT2</accession>
<keyword evidence="12" id="KW-1185">Reference proteome</keyword>
<evidence type="ECO:0000256" key="4">
    <source>
        <dbReference type="ARBA" id="ARBA00022679"/>
    </source>
</evidence>
<dbReference type="SUPFAM" id="SSF55785">
    <property type="entry name" value="PYP-like sensor domain (PAS domain)"/>
    <property type="match status" value="1"/>
</dbReference>
<evidence type="ECO:0000259" key="10">
    <source>
        <dbReference type="PROSITE" id="PS50109"/>
    </source>
</evidence>
<evidence type="ECO:0000256" key="9">
    <source>
        <dbReference type="SAM" id="Phobius"/>
    </source>
</evidence>
<dbReference type="AlphaFoldDB" id="G7WFT2"/>
<dbReference type="Pfam" id="PF00512">
    <property type="entry name" value="HisKA"/>
    <property type="match status" value="1"/>
</dbReference>
<feature type="domain" description="Histidine kinase" evidence="10">
    <location>
        <begin position="248"/>
        <end position="455"/>
    </location>
</feature>
<evidence type="ECO:0000256" key="3">
    <source>
        <dbReference type="ARBA" id="ARBA00022553"/>
    </source>
</evidence>
<keyword evidence="8" id="KW-0902">Two-component regulatory system</keyword>